<dbReference type="AlphaFoldDB" id="A0AAD5CYB4"/>
<dbReference type="PANTHER" id="PTHR10067">
    <property type="entry name" value="PHOSPHATIDYLSERINE DECARBOXYLASE"/>
    <property type="match status" value="1"/>
</dbReference>
<evidence type="ECO:0008006" key="5">
    <source>
        <dbReference type="Google" id="ProtNLM"/>
    </source>
</evidence>
<dbReference type="Pfam" id="PF02666">
    <property type="entry name" value="PS_Dcarbxylase"/>
    <property type="match status" value="1"/>
</dbReference>
<dbReference type="Proteomes" id="UP001206925">
    <property type="component" value="Unassembled WGS sequence"/>
</dbReference>
<reference evidence="3" key="1">
    <citation type="submission" date="2022-06" db="EMBL/GenBank/DDBJ databases">
        <title>Uncovering the hologenomic basis of an extraordinary plant invasion.</title>
        <authorList>
            <person name="Bieker V.C."/>
            <person name="Martin M.D."/>
            <person name="Gilbert T."/>
            <person name="Hodgins K."/>
            <person name="Battlay P."/>
            <person name="Petersen B."/>
            <person name="Wilson J."/>
        </authorList>
    </citation>
    <scope>NUCLEOTIDE SEQUENCE</scope>
    <source>
        <strain evidence="3">AA19_3_7</strain>
        <tissue evidence="3">Leaf</tissue>
    </source>
</reference>
<dbReference type="PANTHER" id="PTHR10067:SF6">
    <property type="entry name" value="PHOSPHATIDYLSERINE DECARBOXYLASE PROENZYME, MITOCHONDRIAL"/>
    <property type="match status" value="1"/>
</dbReference>
<dbReference type="GO" id="GO:0005739">
    <property type="term" value="C:mitochondrion"/>
    <property type="evidence" value="ECO:0007669"/>
    <property type="project" value="TreeGrafter"/>
</dbReference>
<dbReference type="GO" id="GO:0004609">
    <property type="term" value="F:phosphatidylserine decarboxylase activity"/>
    <property type="evidence" value="ECO:0007669"/>
    <property type="project" value="InterPro"/>
</dbReference>
<organism evidence="3 4">
    <name type="scientific">Ambrosia artemisiifolia</name>
    <name type="common">Common ragweed</name>
    <dbReference type="NCBI Taxonomy" id="4212"/>
    <lineage>
        <taxon>Eukaryota</taxon>
        <taxon>Viridiplantae</taxon>
        <taxon>Streptophyta</taxon>
        <taxon>Embryophyta</taxon>
        <taxon>Tracheophyta</taxon>
        <taxon>Spermatophyta</taxon>
        <taxon>Magnoliopsida</taxon>
        <taxon>eudicotyledons</taxon>
        <taxon>Gunneridae</taxon>
        <taxon>Pentapetalae</taxon>
        <taxon>asterids</taxon>
        <taxon>campanulids</taxon>
        <taxon>Asterales</taxon>
        <taxon>Asteraceae</taxon>
        <taxon>Asteroideae</taxon>
        <taxon>Heliantheae alliance</taxon>
        <taxon>Heliantheae</taxon>
        <taxon>Ambrosia</taxon>
    </lineage>
</organism>
<keyword evidence="2" id="KW-0456">Lyase</keyword>
<proteinExistence type="predicted"/>
<dbReference type="EMBL" id="JAMZMK010006307">
    <property type="protein sequence ID" value="KAI7749685.1"/>
    <property type="molecule type" value="Genomic_DNA"/>
</dbReference>
<evidence type="ECO:0000313" key="3">
    <source>
        <dbReference type="EMBL" id="KAI7749685.1"/>
    </source>
</evidence>
<name>A0AAD5CYB4_AMBAR</name>
<keyword evidence="4" id="KW-1185">Reference proteome</keyword>
<evidence type="ECO:0000256" key="1">
    <source>
        <dbReference type="ARBA" id="ARBA00022793"/>
    </source>
</evidence>
<gene>
    <name evidence="3" type="ORF">M8C21_010079</name>
</gene>
<accession>A0AAD5CYB4</accession>
<comment type="caution">
    <text evidence="3">The sequence shown here is derived from an EMBL/GenBank/DDBJ whole genome shotgun (WGS) entry which is preliminary data.</text>
</comment>
<evidence type="ECO:0000256" key="2">
    <source>
        <dbReference type="ARBA" id="ARBA00023239"/>
    </source>
</evidence>
<dbReference type="GO" id="GO:0006646">
    <property type="term" value="P:phosphatidylethanolamine biosynthetic process"/>
    <property type="evidence" value="ECO:0007669"/>
    <property type="project" value="TreeGrafter"/>
</dbReference>
<sequence>MAAVGATNIGSIELFIEPDLRTNQPRKKLVQSEAPEERVYEPEGTGVLLKKGNEVGVFNMGSTVVLVFQAPALSSSEFRFSVEKGDKIRMGEALGRLHHL</sequence>
<keyword evidence="1" id="KW-0210">Decarboxylase</keyword>
<dbReference type="InterPro" id="IPR003817">
    <property type="entry name" value="PS_Dcarbxylase"/>
</dbReference>
<protein>
    <recommendedName>
        <fullName evidence="5">Phosphatidylserine decarboxylase</fullName>
    </recommendedName>
</protein>
<evidence type="ECO:0000313" key="4">
    <source>
        <dbReference type="Proteomes" id="UP001206925"/>
    </source>
</evidence>